<proteinExistence type="predicted"/>
<evidence type="ECO:0000313" key="2">
    <source>
        <dbReference type="Proteomes" id="UP000649753"/>
    </source>
</evidence>
<dbReference type="Proteomes" id="UP000649753">
    <property type="component" value="Unassembled WGS sequence"/>
</dbReference>
<protein>
    <submittedName>
        <fullName evidence="1">Uncharacterized protein</fullName>
    </submittedName>
</protein>
<dbReference type="RefSeq" id="WP_192766473.1">
    <property type="nucleotide sequence ID" value="NZ_JADBEB010000001.1"/>
</dbReference>
<sequence>MWPWQDVDRLTLIDELSAGPGCAWLVLRTPVFLRRGERYRPEPAGLAVLHSDGSRSFHIGAWETRRFQ</sequence>
<organism evidence="1 2">
    <name type="scientific">Plantactinospora soyae</name>
    <dbReference type="NCBI Taxonomy" id="1544732"/>
    <lineage>
        <taxon>Bacteria</taxon>
        <taxon>Bacillati</taxon>
        <taxon>Actinomycetota</taxon>
        <taxon>Actinomycetes</taxon>
        <taxon>Micromonosporales</taxon>
        <taxon>Micromonosporaceae</taxon>
        <taxon>Plantactinospora</taxon>
    </lineage>
</organism>
<name>A0A927M1J9_9ACTN</name>
<evidence type="ECO:0000313" key="1">
    <source>
        <dbReference type="EMBL" id="MBE1486453.1"/>
    </source>
</evidence>
<comment type="caution">
    <text evidence="1">The sequence shown here is derived from an EMBL/GenBank/DDBJ whole genome shotgun (WGS) entry which is preliminary data.</text>
</comment>
<dbReference type="EMBL" id="JADBEB010000001">
    <property type="protein sequence ID" value="MBE1486453.1"/>
    <property type="molecule type" value="Genomic_DNA"/>
</dbReference>
<reference evidence="1" key="1">
    <citation type="submission" date="2020-10" db="EMBL/GenBank/DDBJ databases">
        <title>Sequencing the genomes of 1000 actinobacteria strains.</title>
        <authorList>
            <person name="Klenk H.-P."/>
        </authorList>
    </citation>
    <scope>NUCLEOTIDE SEQUENCE</scope>
    <source>
        <strain evidence="1">DSM 46832</strain>
    </source>
</reference>
<keyword evidence="2" id="KW-1185">Reference proteome</keyword>
<dbReference type="AlphaFoldDB" id="A0A927M1J9"/>
<gene>
    <name evidence="1" type="ORF">H4W31_002091</name>
</gene>
<accession>A0A927M1J9</accession>